<dbReference type="GO" id="GO:0004842">
    <property type="term" value="F:ubiquitin-protein transferase activity"/>
    <property type="evidence" value="ECO:0007669"/>
    <property type="project" value="InterPro"/>
</dbReference>
<keyword evidence="5" id="KW-1185">Reference proteome</keyword>
<comment type="caution">
    <text evidence="4">The sequence shown here is derived from an EMBL/GenBank/DDBJ whole genome shotgun (WGS) entry which is preliminary data.</text>
</comment>
<organism evidence="4 5">
    <name type="scientific">Geodia barretti</name>
    <name type="common">Barrett's horny sponge</name>
    <dbReference type="NCBI Taxonomy" id="519541"/>
    <lineage>
        <taxon>Eukaryota</taxon>
        <taxon>Metazoa</taxon>
        <taxon>Porifera</taxon>
        <taxon>Demospongiae</taxon>
        <taxon>Heteroscleromorpha</taxon>
        <taxon>Tetractinellida</taxon>
        <taxon>Astrophorina</taxon>
        <taxon>Geodiidae</taxon>
        <taxon>Geodia</taxon>
    </lineage>
</organism>
<protein>
    <recommendedName>
        <fullName evidence="3">HECT domain-containing protein</fullName>
    </recommendedName>
</protein>
<keyword evidence="1 2" id="KW-0833">Ubl conjugation pathway</keyword>
<evidence type="ECO:0000313" key="4">
    <source>
        <dbReference type="EMBL" id="CAI7992030.1"/>
    </source>
</evidence>
<evidence type="ECO:0000313" key="5">
    <source>
        <dbReference type="Proteomes" id="UP001174909"/>
    </source>
</evidence>
<accession>A0AA35QTZ4</accession>
<dbReference type="Gene3D" id="3.30.2410.10">
    <property type="entry name" value="Hect, E3 ligase catalytic domain"/>
    <property type="match status" value="1"/>
</dbReference>
<dbReference type="SUPFAM" id="SSF56204">
    <property type="entry name" value="Hect, E3 ligase catalytic domain"/>
    <property type="match status" value="1"/>
</dbReference>
<sequence length="473" mass="53074">MKSLVFKRTMTSLQVQEEIHRGFKSVCHDGPIHFLCAMKDNKLVESSIVQLGGDDICGKRGAVYVYQDPKPVKLSSSVEESSDTDLDELPNFPSNTPKIWKPKDDEMGVLENADSCRMKFVCSLSLKEGVSHEVERVNIYSSVMTLFTMNREVILQEYPLQIRFRGERAVDVGGVSRDFFSAFYDAVYAKYCDGVSLLYPVVNPHVKTSELKTLGLVISCGYLLSAVLPVRIAFPTLAAILLAKSHDLPDHVMVDSFAGILSAHDSAVIQSACRKVEFKEPFSESLETNLLTVFSCFDCRQAPSVGTFSHVVRDISNYLFLRKPCAFINDVRAGIPSVHQRFWKAMRCRDLYDLYRSMQASTAKVLSMLSELSPSTPKEEVVLSYLRQYIGNMRQEELQIFLRFVTGSSVCTANPLLVTFNNLEGLARRPVAHTCGYTLELSTSYASYSDFAQEFSSVLNTCQQDNLWNMDAV</sequence>
<feature type="domain" description="HECT" evidence="3">
    <location>
        <begin position="151"/>
        <end position="188"/>
    </location>
</feature>
<dbReference type="PROSITE" id="PS50237">
    <property type="entry name" value="HECT"/>
    <property type="match status" value="1"/>
</dbReference>
<reference evidence="4" key="1">
    <citation type="submission" date="2023-03" db="EMBL/GenBank/DDBJ databases">
        <authorList>
            <person name="Steffen K."/>
            <person name="Cardenas P."/>
        </authorList>
    </citation>
    <scope>NUCLEOTIDE SEQUENCE</scope>
</reference>
<evidence type="ECO:0000256" key="1">
    <source>
        <dbReference type="ARBA" id="ARBA00022786"/>
    </source>
</evidence>
<proteinExistence type="predicted"/>
<dbReference type="InterPro" id="IPR035983">
    <property type="entry name" value="Hect_E3_ubiquitin_ligase"/>
</dbReference>
<dbReference type="Pfam" id="PF00632">
    <property type="entry name" value="HECT"/>
    <property type="match status" value="1"/>
</dbReference>
<name>A0AA35QTZ4_GEOBA</name>
<dbReference type="EMBL" id="CASHTH010000134">
    <property type="protein sequence ID" value="CAI7992030.1"/>
    <property type="molecule type" value="Genomic_DNA"/>
</dbReference>
<dbReference type="AlphaFoldDB" id="A0AA35QTZ4"/>
<evidence type="ECO:0000256" key="2">
    <source>
        <dbReference type="PROSITE-ProRule" id="PRU00104"/>
    </source>
</evidence>
<dbReference type="InterPro" id="IPR000569">
    <property type="entry name" value="HECT_dom"/>
</dbReference>
<comment type="caution">
    <text evidence="2">Lacks conserved residue(s) required for the propagation of feature annotation.</text>
</comment>
<gene>
    <name evidence="4" type="ORF">GBAR_LOCUS901</name>
</gene>
<dbReference type="Proteomes" id="UP001174909">
    <property type="component" value="Unassembled WGS sequence"/>
</dbReference>
<dbReference type="Gene3D" id="3.90.1750.10">
    <property type="entry name" value="Hect, E3 ligase catalytic domains"/>
    <property type="match status" value="1"/>
</dbReference>
<evidence type="ECO:0000259" key="3">
    <source>
        <dbReference type="PROSITE" id="PS50237"/>
    </source>
</evidence>